<evidence type="ECO:0000313" key="2">
    <source>
        <dbReference type="Proteomes" id="UP001201163"/>
    </source>
</evidence>
<reference evidence="1" key="1">
    <citation type="submission" date="2022-01" db="EMBL/GenBank/DDBJ databases">
        <title>Comparative genomics reveals a dynamic genome evolution in the ectomycorrhizal milk-cap (Lactarius) mushrooms.</title>
        <authorList>
            <consortium name="DOE Joint Genome Institute"/>
            <person name="Lebreton A."/>
            <person name="Tang N."/>
            <person name="Kuo A."/>
            <person name="LaButti K."/>
            <person name="Drula E."/>
            <person name="Barry K."/>
            <person name="Clum A."/>
            <person name="Lipzen A."/>
            <person name="Mousain D."/>
            <person name="Ng V."/>
            <person name="Wang R."/>
            <person name="Wang X."/>
            <person name="Dai Y."/>
            <person name="Henrissat B."/>
            <person name="Grigoriev I.V."/>
            <person name="Guerin-Laguette A."/>
            <person name="Yu F."/>
            <person name="Martin F.M."/>
        </authorList>
    </citation>
    <scope>NUCLEOTIDE SEQUENCE</scope>
    <source>
        <strain evidence="1">QP</strain>
    </source>
</reference>
<comment type="caution">
    <text evidence="1">The sequence shown here is derived from an EMBL/GenBank/DDBJ whole genome shotgun (WGS) entry which is preliminary data.</text>
</comment>
<organism evidence="1 2">
    <name type="scientific">Lactarius akahatsu</name>
    <dbReference type="NCBI Taxonomy" id="416441"/>
    <lineage>
        <taxon>Eukaryota</taxon>
        <taxon>Fungi</taxon>
        <taxon>Dikarya</taxon>
        <taxon>Basidiomycota</taxon>
        <taxon>Agaricomycotina</taxon>
        <taxon>Agaricomycetes</taxon>
        <taxon>Russulales</taxon>
        <taxon>Russulaceae</taxon>
        <taxon>Lactarius</taxon>
    </lineage>
</organism>
<name>A0AAD4LM69_9AGAM</name>
<accession>A0AAD4LM69</accession>
<evidence type="ECO:0000313" key="1">
    <source>
        <dbReference type="EMBL" id="KAH8997240.1"/>
    </source>
</evidence>
<sequence>MILRVRKPESPVNWRKKVISPVHTWRAPFIGEHALEALELHVIEQKTKSESYGPYCSIVQSSGMGKSRLLDEFSRSNFLIPINLRKPGTEALFDKTRLVVTDMAKSRSERITRFRDFMTDGQTMGSVGEKRRKFYDEIVVTVREAMKMSEATPQLVQGALDELIECLGPRQTGGNAKFPDVFAVFDGAAALTEVRTSSNRSYFIELCSVLHDLGNVSFFAFFLSTTSTISQFAMPKGINNSHKVELRKLKSSLPFSDLGFDHLMHNRKIFDKFKTIDDVTSTECIMYMGRPL</sequence>
<protein>
    <submittedName>
        <fullName evidence="1">Uncharacterized protein</fullName>
    </submittedName>
</protein>
<dbReference type="EMBL" id="JAKELL010000007">
    <property type="protein sequence ID" value="KAH8997240.1"/>
    <property type="molecule type" value="Genomic_DNA"/>
</dbReference>
<keyword evidence="2" id="KW-1185">Reference proteome</keyword>
<gene>
    <name evidence="1" type="ORF">EDB92DRAFT_1395872</name>
</gene>
<dbReference type="AlphaFoldDB" id="A0AAD4LM69"/>
<proteinExistence type="predicted"/>
<dbReference type="PANTHER" id="PTHR33266">
    <property type="entry name" value="CHROMOSOME 15, WHOLE GENOME SHOTGUN SEQUENCE"/>
    <property type="match status" value="1"/>
</dbReference>
<dbReference type="Proteomes" id="UP001201163">
    <property type="component" value="Unassembled WGS sequence"/>
</dbReference>
<dbReference type="PANTHER" id="PTHR33266:SF1">
    <property type="entry name" value="F-BOX DOMAIN-CONTAINING PROTEIN"/>
    <property type="match status" value="1"/>
</dbReference>